<reference evidence="1 2" key="1">
    <citation type="journal article" date="2020" name="Microorganisms">
        <title>Osmotic Adaptation and Compatible Solute Biosynthesis of Phototrophic Bacteria as Revealed from Genome Analyses.</title>
        <authorList>
            <person name="Imhoff J.F."/>
            <person name="Rahn T."/>
            <person name="Kunzel S."/>
            <person name="Keller A."/>
            <person name="Neulinger S.C."/>
        </authorList>
    </citation>
    <scope>NUCLEOTIDE SEQUENCE [LARGE SCALE GENOMIC DNA]</scope>
    <source>
        <strain evidence="1 2">DSM 25653</strain>
    </source>
</reference>
<organism evidence="1 2">
    <name type="scientific">Lamprobacter modestohalophilus</name>
    <dbReference type="NCBI Taxonomy" id="1064514"/>
    <lineage>
        <taxon>Bacteria</taxon>
        <taxon>Pseudomonadati</taxon>
        <taxon>Pseudomonadota</taxon>
        <taxon>Gammaproteobacteria</taxon>
        <taxon>Chromatiales</taxon>
        <taxon>Chromatiaceae</taxon>
        <taxon>Lamprobacter</taxon>
    </lineage>
</organism>
<name>A0A9X0WAH8_9GAMM</name>
<keyword evidence="2" id="KW-1185">Reference proteome</keyword>
<proteinExistence type="predicted"/>
<sequence>MLGAGHCPHQFAATAPLTIAAASDDGLPTVADADGQDSPVPTLAECQKCALELCVFGAMGVFPQAPSVAVADLPSPTPSPERHFYRYSDDLWSKPPIPVLS</sequence>
<protein>
    <submittedName>
        <fullName evidence="1">Uncharacterized protein</fullName>
    </submittedName>
</protein>
<comment type="caution">
    <text evidence="1">The sequence shown here is derived from an EMBL/GenBank/DDBJ whole genome shotgun (WGS) entry which is preliminary data.</text>
</comment>
<dbReference type="AlphaFoldDB" id="A0A9X0WAH8"/>
<dbReference type="Proteomes" id="UP001138768">
    <property type="component" value="Unassembled WGS sequence"/>
</dbReference>
<evidence type="ECO:0000313" key="1">
    <source>
        <dbReference type="EMBL" id="MBK1619834.1"/>
    </source>
</evidence>
<accession>A0A9X0WAH8</accession>
<evidence type="ECO:0000313" key="2">
    <source>
        <dbReference type="Proteomes" id="UP001138768"/>
    </source>
</evidence>
<dbReference type="EMBL" id="NRRY01000027">
    <property type="protein sequence ID" value="MBK1619834.1"/>
    <property type="molecule type" value="Genomic_DNA"/>
</dbReference>
<gene>
    <name evidence="1" type="ORF">CKO42_15560</name>
</gene>